<accession>A0AAD7PD95</accession>
<evidence type="ECO:0000313" key="4">
    <source>
        <dbReference type="Proteomes" id="UP001163823"/>
    </source>
</evidence>
<dbReference type="InterPro" id="IPR052208">
    <property type="entry name" value="DmX-like/RAVE_component"/>
</dbReference>
<dbReference type="GO" id="GO:0007035">
    <property type="term" value="P:vacuolar acidification"/>
    <property type="evidence" value="ECO:0007669"/>
    <property type="project" value="TreeGrafter"/>
</dbReference>
<dbReference type="Gene3D" id="2.130.10.10">
    <property type="entry name" value="YVTN repeat-like/Quinoprotein amine dehydrogenase"/>
    <property type="match status" value="1"/>
</dbReference>
<dbReference type="SUPFAM" id="SSF50978">
    <property type="entry name" value="WD40 repeat-like"/>
    <property type="match status" value="2"/>
</dbReference>
<dbReference type="InterPro" id="IPR015943">
    <property type="entry name" value="WD40/YVTN_repeat-like_dom_sf"/>
</dbReference>
<dbReference type="PANTHER" id="PTHR13950:SF9">
    <property type="entry name" value="RABCONNECTIN-3A"/>
    <property type="match status" value="1"/>
</dbReference>
<dbReference type="KEGG" id="qsa:O6P43_027394"/>
<dbReference type="EMBL" id="JARAOO010000011">
    <property type="protein sequence ID" value="KAJ7951328.1"/>
    <property type="molecule type" value="Genomic_DNA"/>
</dbReference>
<feature type="domain" description="RAVE complex protein Rav1 C-terminal" evidence="2">
    <location>
        <begin position="807"/>
        <end position="1436"/>
    </location>
</feature>
<evidence type="ECO:0000259" key="2">
    <source>
        <dbReference type="Pfam" id="PF12234"/>
    </source>
</evidence>
<feature type="region of interest" description="Disordered" evidence="1">
    <location>
        <begin position="1956"/>
        <end position="1980"/>
    </location>
</feature>
<evidence type="ECO:0000313" key="3">
    <source>
        <dbReference type="EMBL" id="KAJ7951328.1"/>
    </source>
</evidence>
<keyword evidence="4" id="KW-1185">Reference proteome</keyword>
<organism evidence="3 4">
    <name type="scientific">Quillaja saponaria</name>
    <name type="common">Soap bark tree</name>
    <dbReference type="NCBI Taxonomy" id="32244"/>
    <lineage>
        <taxon>Eukaryota</taxon>
        <taxon>Viridiplantae</taxon>
        <taxon>Streptophyta</taxon>
        <taxon>Embryophyta</taxon>
        <taxon>Tracheophyta</taxon>
        <taxon>Spermatophyta</taxon>
        <taxon>Magnoliopsida</taxon>
        <taxon>eudicotyledons</taxon>
        <taxon>Gunneridae</taxon>
        <taxon>Pentapetalae</taxon>
        <taxon>rosids</taxon>
        <taxon>fabids</taxon>
        <taxon>Fabales</taxon>
        <taxon>Quillajaceae</taxon>
        <taxon>Quillaja</taxon>
    </lineage>
</organism>
<dbReference type="InterPro" id="IPR022033">
    <property type="entry name" value="Rav1p_C"/>
</dbReference>
<feature type="compositionally biased region" description="Polar residues" evidence="1">
    <location>
        <begin position="1956"/>
        <end position="1970"/>
    </location>
</feature>
<dbReference type="InterPro" id="IPR036322">
    <property type="entry name" value="WD40_repeat_dom_sf"/>
</dbReference>
<protein>
    <submittedName>
        <fullName evidence="3">Transducin family protein/WD-40 repeat protein</fullName>
    </submittedName>
</protein>
<dbReference type="GO" id="GO:0043291">
    <property type="term" value="C:RAVE complex"/>
    <property type="evidence" value="ECO:0007669"/>
    <property type="project" value="TreeGrafter"/>
</dbReference>
<gene>
    <name evidence="3" type="ORF">O6P43_027394</name>
</gene>
<name>A0AAD7PD95_QUISA</name>
<evidence type="ECO:0000256" key="1">
    <source>
        <dbReference type="SAM" id="MobiDB-lite"/>
    </source>
</evidence>
<dbReference type="Pfam" id="PF12234">
    <property type="entry name" value="Rav1p_C"/>
    <property type="match status" value="1"/>
</dbReference>
<reference evidence="3" key="1">
    <citation type="journal article" date="2023" name="Science">
        <title>Elucidation of the pathway for biosynthesis of saponin adjuvants from the soapbark tree.</title>
        <authorList>
            <person name="Reed J."/>
            <person name="Orme A."/>
            <person name="El-Demerdash A."/>
            <person name="Owen C."/>
            <person name="Martin L.B.B."/>
            <person name="Misra R.C."/>
            <person name="Kikuchi S."/>
            <person name="Rejzek M."/>
            <person name="Martin A.C."/>
            <person name="Harkess A."/>
            <person name="Leebens-Mack J."/>
            <person name="Louveau T."/>
            <person name="Stephenson M.J."/>
            <person name="Osbourn A."/>
        </authorList>
    </citation>
    <scope>NUCLEOTIDE SEQUENCE</scope>
    <source>
        <strain evidence="3">S10</strain>
    </source>
</reference>
<dbReference type="InterPro" id="IPR001680">
    <property type="entry name" value="WD40_rpt"/>
</dbReference>
<dbReference type="PANTHER" id="PTHR13950">
    <property type="entry name" value="RABCONNECTIN-RELATED"/>
    <property type="match status" value="1"/>
</dbReference>
<dbReference type="SMART" id="SM00320">
    <property type="entry name" value="WD40"/>
    <property type="match status" value="4"/>
</dbReference>
<sequence>MTEASSSSQSPVPTIDPIDHLPLQLLRSDIIPPAPTRSKSTIDWLPNFSGYSWVAYGASSLLVISHFPSPLSSEETLIGPIFRQVFELSSDQSSAVAAVSWSPESPSFGELAAVAENCIWVFSHDSSSSKGSFCWSQNAVLVQSTKVEEIRWTGSADGIVSCGIEVVLWKKRGKFWEIAWKFKADQPQTLVSATWSIEGPSATATCPSKERIQGSAFNELSKGVLVCQSDGKCEYSKAELCHPLPVSMIQWRPLRGRLSNRDVKHSVRHILLTCCLDGTVRLWSEIDNVKTRKICKDNYDQNSIKRSFCVSAVIEINQALNGTLGSNIVVTWGTEIGGIFKNDGGGQQYFSKEGFEHDMAGKCDWVIGFGPGMLVNFWAIHCLDDIFPLRFPRVTLWRRHELQGLETGYLNEIKSSNFEDRILLNKIILSRNCFSSPPIMCSPIHLLPSNSLVFSSFNVQTSYDTVVNALDKSTTENFLSHSAGSCLSLDGHAGRILQVSIHPYITEVELAASLDSNGLIIFWSLSTISNCILGCPALIPTWELFGKLVTHDSCSKYTSLRWAPSVLKEELVLLMGHARGIDCFIVKICKNEEENIECHYLCTIPFSGHGPYEDGPNNIFTIPLFSTCDETFHDNKFMLLGVWMTGFQALSWEIILHSFDLSESCCACNFDVNNLSEGSMWMFESTFSGKRYFVAINPSSSQLADPYSEDVVTSFSVVCPHSLIRTQQEFTSGTDFCRIYPACILATGCSDGSLKLWKNHPGKPSTIHLPWELVGVIFAHEGPIDAICLSDCGRKIATICNRSHSNTVSTIHIWDSVNLMGAGTFLLEDTLTLDRDVITLNWLTLGTGRLLLGVCMQNELQVYAEKCCGGLTMSSSVNFLETNVWVCVAFARTFSPIYNFFWGPRATSVVVHGSYFSIFSHSLFHANENKQANCFPCNLKENLCDSKGGINESVLSAIFTDSDIGDFKELLIEDSCGYMKSFQPIKINMKENYLSSSLFLASAQLKSEFATKLGFFSILEVVERLTGSLPIYQPEALLMNISSGNWKRAYVALNHLVECLTSDCSPEKRYILPNYGLPEILLSNYLEGLLSNSSNDKGLQWSGDATLITSSSESQRGSFQFSYDSGSASANDMFTSQSTRSELRRFIESLEKLPESAAITNIEKTQILAIIDLLSEVSSLQSSSPYQSLDDPGRRFWVTVRFQQLLFLRKFGRVASVEELRVDSRLIVWAYHSDCQENLFSSIIANEPSWQELRSLGIGFWFTNVPQLRTRIEKLARLQYLKNKNPKDCALLYVALNRLQVLAGLFKISKDEKDKPLVGFLSRNFQDGKNKAAALKNAYVLLGKHQLELAIAFFLLGGDYSSAINICIKNLGDEQLALVICRLVEGRGGQLERHLITKYLHPSSTEKRNYWLASLLEWELGNYYQSYLSMINFSMNPVVEKSALMSNSVPFLDPNIGFYCQMLANKNSLKNAVGEQEAAILARWATLMRANCPKQMWPSSLECLSSSSSMLGVTNQGSTSDGGHINILRNILMPSPRNSNWLSGDVALHLESNAKSDLALQYFSKLIREHPSWLDISPGSIVDCTYSNEYKIQYEKLLENFEHKLYTGLALFEQRFSLPPSCLISMIFLSLCHHGFSFIGYDITNGYSRRDLSQRKSHTVDTFLSYDSWPKPLLKTTEEISFLFSRFFSACCITCSQIHSVSLEKGASLESIPKLLDTWPYQLKGLVSSLWCLKATLRIISGKFDEDLITKPLMILDLIEYCIYFSTAWLQRNSKVLFLMVQPFLITYANEHNPYEADMANLKKLIPEFSALVAQNSAIHDSLNVSECTQEKQGRDVKHLITDDERWKILGACLWQHLSRFIIYKLNSLSDKLEDGFYFRFSSGKFSSRTSTYVNLNSDGLDLPEQIRLVGSSLYGLLKTTLTHISSYHVKQLASFLWLKLDNGLKVATLEWLKESSQPDSETKSQNQDCHQLGRGEQER</sequence>
<proteinExistence type="predicted"/>
<comment type="caution">
    <text evidence="3">The sequence shown here is derived from an EMBL/GenBank/DDBJ whole genome shotgun (WGS) entry which is preliminary data.</text>
</comment>
<dbReference type="Proteomes" id="UP001163823">
    <property type="component" value="Chromosome 11"/>
</dbReference>